<keyword evidence="2" id="KW-1185">Reference proteome</keyword>
<dbReference type="OrthoDB" id="572739at2"/>
<evidence type="ECO:0000313" key="2">
    <source>
        <dbReference type="Proteomes" id="UP000062645"/>
    </source>
</evidence>
<protein>
    <submittedName>
        <fullName evidence="1">Uncharacterized protein</fullName>
    </submittedName>
</protein>
<sequence length="261" mass="29316">MTDNFEKSRDEKIDKIIAHLNHLESQIKPKESKFSKVVETVEKLMIPIALGVLAFITSQAANQISQAQLELAQSQSASQDAEFKDNLQVKYIEIFYRDMSSTDKTKKKSALSLLTLMKPEIAKPLLDWAKLNIPEELQGDAKSVAKNINNEIVNILGKYMINIYYINNDSSLSNVAQNIKDALTKYGLKADRIVLNNKGEDFFRALGYPTAYEIRYDPGSEDNAAELLTKVLQENYSASKPFIKRPIGSGTKNSISIFLSK</sequence>
<accession>A0A0M5MHP9</accession>
<dbReference type="AlphaFoldDB" id="A0A0M5MHP9"/>
<gene>
    <name evidence="1" type="ORF">ACX27_02820</name>
</gene>
<dbReference type="Proteomes" id="UP000062645">
    <property type="component" value="Chromosome"/>
</dbReference>
<dbReference type="RefSeq" id="WP_062288131.1">
    <property type="nucleotide sequence ID" value="NZ_CP012036.1"/>
</dbReference>
<dbReference type="STRING" id="224013.ACX27_02820"/>
<organism evidence="1 2">
    <name type="scientific">Nostoc piscinale CENA21</name>
    <dbReference type="NCBI Taxonomy" id="224013"/>
    <lineage>
        <taxon>Bacteria</taxon>
        <taxon>Bacillati</taxon>
        <taxon>Cyanobacteriota</taxon>
        <taxon>Cyanophyceae</taxon>
        <taxon>Nostocales</taxon>
        <taxon>Nostocaceae</taxon>
        <taxon>Nostoc</taxon>
    </lineage>
</organism>
<dbReference type="KEGG" id="npz:ACX27_02820"/>
<reference evidence="1 2" key="2">
    <citation type="journal article" date="2016" name="Genome Announc.">
        <title>Draft Genome Sequence of the N2-Fixing Cyanobacterium Nostoc piscinale CENA21, Isolated from the Brazilian Amazon Floodplain.</title>
        <authorList>
            <person name="Leao T."/>
            <person name="Guimaraes P.I."/>
            <person name="de Melo A.G."/>
            <person name="Ramos R.T."/>
            <person name="Leao P.N."/>
            <person name="Silva A."/>
            <person name="Fiore M.F."/>
            <person name="Schneider M.P."/>
        </authorList>
    </citation>
    <scope>NUCLEOTIDE SEQUENCE [LARGE SCALE GENOMIC DNA]</scope>
    <source>
        <strain evidence="1 2">CENA21</strain>
    </source>
</reference>
<dbReference type="EMBL" id="CP012036">
    <property type="protein sequence ID" value="ALF52025.1"/>
    <property type="molecule type" value="Genomic_DNA"/>
</dbReference>
<evidence type="ECO:0000313" key="1">
    <source>
        <dbReference type="EMBL" id="ALF52025.1"/>
    </source>
</evidence>
<name>A0A0M5MHP9_9NOSO</name>
<proteinExistence type="predicted"/>
<dbReference type="PATRIC" id="fig|224013.5.peg.682"/>
<reference evidence="2" key="1">
    <citation type="submission" date="2015-07" db="EMBL/GenBank/DDBJ databases">
        <title>Genome Of Nitrogen-Fixing Cyanobacterium Nostoc piscinale CENA21 From Solimoes/Amazon River Floodplain Sediments And Comparative Genomics To Uncover Biosynthetic Natural Products Potential.</title>
        <authorList>
            <person name="Leao T.F."/>
            <person name="Leao P.N."/>
            <person name="Guimaraes P.I."/>
            <person name="de Melo A.G.C."/>
            <person name="Ramos R.T.J."/>
            <person name="Silva A."/>
            <person name="Fiore M.F."/>
            <person name="Schneider M.P.C."/>
        </authorList>
    </citation>
    <scope>NUCLEOTIDE SEQUENCE [LARGE SCALE GENOMIC DNA]</scope>
    <source>
        <strain evidence="2">CENA21</strain>
    </source>
</reference>